<organism evidence="2 3">
    <name type="scientific">Acetanaerobacterium elongatum</name>
    <dbReference type="NCBI Taxonomy" id="258515"/>
    <lineage>
        <taxon>Bacteria</taxon>
        <taxon>Bacillati</taxon>
        <taxon>Bacillota</taxon>
        <taxon>Clostridia</taxon>
        <taxon>Eubacteriales</taxon>
        <taxon>Oscillospiraceae</taxon>
        <taxon>Acetanaerobacterium</taxon>
    </lineage>
</organism>
<keyword evidence="3" id="KW-1185">Reference proteome</keyword>
<dbReference type="RefSeq" id="WP_092642216.1">
    <property type="nucleotide sequence ID" value="NZ_FNID01000033.1"/>
</dbReference>
<evidence type="ECO:0000313" key="3">
    <source>
        <dbReference type="Proteomes" id="UP000199182"/>
    </source>
</evidence>
<feature type="domain" description="DUF7000" evidence="1">
    <location>
        <begin position="4"/>
        <end position="159"/>
    </location>
</feature>
<name>A0A1H0EED1_9FIRM</name>
<dbReference type="STRING" id="258515.SAMN05192585_1332"/>
<dbReference type="InterPro" id="IPR054269">
    <property type="entry name" value="DUF7000"/>
</dbReference>
<dbReference type="Proteomes" id="UP000199182">
    <property type="component" value="Unassembled WGS sequence"/>
</dbReference>
<dbReference type="AlphaFoldDB" id="A0A1H0EED1"/>
<protein>
    <recommendedName>
        <fullName evidence="1">DUF7000 domain-containing protein</fullName>
    </recommendedName>
</protein>
<evidence type="ECO:0000259" key="1">
    <source>
        <dbReference type="Pfam" id="PF22526"/>
    </source>
</evidence>
<sequence length="164" mass="18670">MKPLNKIIGDYTCHLQQGEIQTAYKGILELIGKLRANFIYNYPRYVIGGIYQGYMEMTYFSLSTNPLRDEGIKFAIVYLHQKGAFEVWLSARNRDIAEKYESVLSSNSIDNSTVHHDNSNPNAIIKCTLTSTPDFEDPDSLIFTIEQGVEKFITTITNLFDARA</sequence>
<reference evidence="2 3" key="1">
    <citation type="submission" date="2016-10" db="EMBL/GenBank/DDBJ databases">
        <authorList>
            <person name="de Groot N.N."/>
        </authorList>
    </citation>
    <scope>NUCLEOTIDE SEQUENCE [LARGE SCALE GENOMIC DNA]</scope>
    <source>
        <strain evidence="2 3">CGMCC 1.5012</strain>
    </source>
</reference>
<proteinExistence type="predicted"/>
<dbReference type="EMBL" id="FNID01000033">
    <property type="protein sequence ID" value="SDN80646.1"/>
    <property type="molecule type" value="Genomic_DNA"/>
</dbReference>
<dbReference type="Pfam" id="PF22526">
    <property type="entry name" value="DUF7000"/>
    <property type="match status" value="1"/>
</dbReference>
<gene>
    <name evidence="2" type="ORF">SAMN05192585_1332</name>
</gene>
<evidence type="ECO:0000313" key="2">
    <source>
        <dbReference type="EMBL" id="SDN80646.1"/>
    </source>
</evidence>
<accession>A0A1H0EED1</accession>
<dbReference type="OrthoDB" id="9816011at2"/>